<dbReference type="Pfam" id="PF07714">
    <property type="entry name" value="PK_Tyr_Ser-Thr"/>
    <property type="match status" value="1"/>
</dbReference>
<name>A0A8H3A1N3_9AGAM</name>
<dbReference type="GO" id="GO:0005524">
    <property type="term" value="F:ATP binding"/>
    <property type="evidence" value="ECO:0007669"/>
    <property type="project" value="InterPro"/>
</dbReference>
<dbReference type="GO" id="GO:0004672">
    <property type="term" value="F:protein kinase activity"/>
    <property type="evidence" value="ECO:0007669"/>
    <property type="project" value="InterPro"/>
</dbReference>
<organism evidence="5 6">
    <name type="scientific">Rhizoctonia solani</name>
    <dbReference type="NCBI Taxonomy" id="456999"/>
    <lineage>
        <taxon>Eukaryota</taxon>
        <taxon>Fungi</taxon>
        <taxon>Dikarya</taxon>
        <taxon>Basidiomycota</taxon>
        <taxon>Agaricomycotina</taxon>
        <taxon>Agaricomycetes</taxon>
        <taxon>Cantharellales</taxon>
        <taxon>Ceratobasidiaceae</taxon>
        <taxon>Rhizoctonia</taxon>
    </lineage>
</organism>
<comment type="caution">
    <text evidence="5">The sequence shown here is derived from an EMBL/GenBank/DDBJ whole genome shotgun (WGS) entry which is preliminary data.</text>
</comment>
<dbReference type="Gene3D" id="1.10.510.10">
    <property type="entry name" value="Transferase(Phosphotransferase) domain 1"/>
    <property type="match status" value="1"/>
</dbReference>
<dbReference type="InterPro" id="IPR001245">
    <property type="entry name" value="Ser-Thr/Tyr_kinase_cat_dom"/>
</dbReference>
<reference evidence="5" key="1">
    <citation type="submission" date="2021-01" db="EMBL/GenBank/DDBJ databases">
        <authorList>
            <person name="Kaushik A."/>
        </authorList>
    </citation>
    <scope>NUCLEOTIDE SEQUENCE</scope>
    <source>
        <strain evidence="5">AG2-2IIIB</strain>
    </source>
</reference>
<protein>
    <recommendedName>
        <fullName evidence="4">Protein kinase domain-containing protein</fullName>
    </recommendedName>
</protein>
<dbReference type="InterPro" id="IPR050505">
    <property type="entry name" value="WDR55/POC1"/>
</dbReference>
<dbReference type="Pfam" id="PF00400">
    <property type="entry name" value="WD40"/>
    <property type="match status" value="7"/>
</dbReference>
<feature type="repeat" description="WD" evidence="3">
    <location>
        <begin position="225"/>
        <end position="266"/>
    </location>
</feature>
<dbReference type="PRINTS" id="PR00320">
    <property type="entry name" value="GPROTEINBRPT"/>
</dbReference>
<dbReference type="InterPro" id="IPR001680">
    <property type="entry name" value="WD40_rpt"/>
</dbReference>
<dbReference type="AlphaFoldDB" id="A0A8H3A1N3"/>
<dbReference type="PANTHER" id="PTHR44019">
    <property type="entry name" value="WD REPEAT-CONTAINING PROTEIN 55"/>
    <property type="match status" value="1"/>
</dbReference>
<accession>A0A8H3A1N3</accession>
<dbReference type="PROSITE" id="PS00678">
    <property type="entry name" value="WD_REPEATS_1"/>
    <property type="match status" value="3"/>
</dbReference>
<dbReference type="SUPFAM" id="SSF56112">
    <property type="entry name" value="Protein kinase-like (PK-like)"/>
    <property type="match status" value="1"/>
</dbReference>
<feature type="domain" description="Protein kinase" evidence="4">
    <location>
        <begin position="345"/>
        <end position="541"/>
    </location>
</feature>
<evidence type="ECO:0000313" key="6">
    <source>
        <dbReference type="Proteomes" id="UP000663843"/>
    </source>
</evidence>
<dbReference type="Proteomes" id="UP000663843">
    <property type="component" value="Unassembled WGS sequence"/>
</dbReference>
<feature type="repeat" description="WD" evidence="3">
    <location>
        <begin position="182"/>
        <end position="223"/>
    </location>
</feature>
<evidence type="ECO:0000256" key="3">
    <source>
        <dbReference type="PROSITE-ProRule" id="PRU00221"/>
    </source>
</evidence>
<sequence length="541" mass="59771">MIVYKGHTDAVISVAFSPDGKSVVSSSHDNTIRMWDARISSSINEPLKGHGNSVESVLYSPLGDTIASASCDKTIRLWDTNTRRQMGKPLVGNNTFYSLAFSPNSQLIASGCGWSKYNPDRCTVQLWDIQKMKAASKPFEGHEGGVESVQFSPDGSQIVSGSWDTTIRVWDIKRERTVVGPLRGHTDWVRSIALSSDGSKIITCSYDCTLRLWHTRTGATIGNPFEGHSSWVTSVAFSPHDAYVVSGGSDETVRLWDVRTGRQVQSFKDHASAVCSVAISPCGLYIASGTNNGRVIIRNIVYDHPEVVSRLSLEVISRDMSTQQIFSSLIKYGCNDLSSRMDTKQDTALIVSGGGFGDIWKGKLHNGRPVAIKAWRINTLKQCDYQTVKRAARELFIWSRMDHPNIHKLQGVIMFREQYLGMVSGWMDYGNLYEYLQKEPNADQYQLCVHVASGLKYMHGYSTIHGDLKAMNVLVSSDGVAKLSDFDFSVMSGASSLVFSESSNSRLGSARWAAPEILLADTPVRTKKADVYALGMVRSQQ</sequence>
<keyword evidence="2" id="KW-0677">Repeat</keyword>
<evidence type="ECO:0000259" key="4">
    <source>
        <dbReference type="PROSITE" id="PS50011"/>
    </source>
</evidence>
<proteinExistence type="predicted"/>
<feature type="repeat" description="WD" evidence="3">
    <location>
        <begin position="4"/>
        <end position="45"/>
    </location>
</feature>
<dbReference type="InterPro" id="IPR011009">
    <property type="entry name" value="Kinase-like_dom_sf"/>
</dbReference>
<dbReference type="CDD" id="cd00200">
    <property type="entry name" value="WD40"/>
    <property type="match status" value="1"/>
</dbReference>
<dbReference type="PROSITE" id="PS50294">
    <property type="entry name" value="WD_REPEATS_REGION"/>
    <property type="match status" value="5"/>
</dbReference>
<dbReference type="PANTHER" id="PTHR44019:SF8">
    <property type="entry name" value="POC1 CENTRIOLAR PROTEIN HOMOLOG"/>
    <property type="match status" value="1"/>
</dbReference>
<dbReference type="PROSITE" id="PS50082">
    <property type="entry name" value="WD_REPEATS_2"/>
    <property type="match status" value="5"/>
</dbReference>
<keyword evidence="1 3" id="KW-0853">WD repeat</keyword>
<evidence type="ECO:0000256" key="2">
    <source>
        <dbReference type="ARBA" id="ARBA00022737"/>
    </source>
</evidence>
<dbReference type="PROSITE" id="PS50011">
    <property type="entry name" value="PROTEIN_KINASE_DOM"/>
    <property type="match status" value="1"/>
</dbReference>
<dbReference type="EMBL" id="CAJMWT010001093">
    <property type="protein sequence ID" value="CAE6378335.1"/>
    <property type="molecule type" value="Genomic_DNA"/>
</dbReference>
<dbReference type="SMART" id="SM00220">
    <property type="entry name" value="S_TKc"/>
    <property type="match status" value="1"/>
</dbReference>
<dbReference type="SUPFAM" id="SSF50978">
    <property type="entry name" value="WD40 repeat-like"/>
    <property type="match status" value="1"/>
</dbReference>
<feature type="repeat" description="WD" evidence="3">
    <location>
        <begin position="47"/>
        <end position="88"/>
    </location>
</feature>
<dbReference type="InterPro" id="IPR000719">
    <property type="entry name" value="Prot_kinase_dom"/>
</dbReference>
<evidence type="ECO:0000313" key="5">
    <source>
        <dbReference type="EMBL" id="CAE6378335.1"/>
    </source>
</evidence>
<dbReference type="InterPro" id="IPR020472">
    <property type="entry name" value="WD40_PAC1"/>
</dbReference>
<gene>
    <name evidence="5" type="ORF">RDB_LOCUS22848</name>
</gene>
<dbReference type="Gene3D" id="2.130.10.10">
    <property type="entry name" value="YVTN repeat-like/Quinoprotein amine dehydrogenase"/>
    <property type="match status" value="3"/>
</dbReference>
<dbReference type="InterPro" id="IPR015943">
    <property type="entry name" value="WD40/YVTN_repeat-like_dom_sf"/>
</dbReference>
<evidence type="ECO:0000256" key="1">
    <source>
        <dbReference type="ARBA" id="ARBA00022574"/>
    </source>
</evidence>
<feature type="repeat" description="WD" evidence="3">
    <location>
        <begin position="139"/>
        <end position="180"/>
    </location>
</feature>
<dbReference type="InterPro" id="IPR036322">
    <property type="entry name" value="WD40_repeat_dom_sf"/>
</dbReference>
<dbReference type="SMART" id="SM00320">
    <property type="entry name" value="WD40"/>
    <property type="match status" value="7"/>
</dbReference>
<dbReference type="InterPro" id="IPR019775">
    <property type="entry name" value="WD40_repeat_CS"/>
</dbReference>